<reference evidence="3" key="1">
    <citation type="submission" date="2009-02" db="EMBL/GenBank/DDBJ databases">
        <authorList>
            <person name="Fulton L."/>
            <person name="Clifton S."/>
            <person name="Fulton B."/>
            <person name="Xu J."/>
            <person name="Minx P."/>
            <person name="Pepin K.H."/>
            <person name="Johnson M."/>
            <person name="Bhonagiri V."/>
            <person name="Nash W.E."/>
            <person name="Mardis E.R."/>
            <person name="Wilson R.K."/>
        </authorList>
    </citation>
    <scope>NUCLEOTIDE SEQUENCE [LARGE SCALE GENOMIC DNA]</scope>
    <source>
        <strain evidence="3">DSM 15053</strain>
    </source>
</reference>
<sequence length="1161" mass="122617">MKYPLGGYFKASDRPAFRGFRVRGKYSTESSREKERKCMGEKRKERILALLLSTAVLLGMTMPLAARAETPAAPSEGQIQSFLALPDNSTEREVPQGTAWEELNLPGELEAMVFRVQEEPAENGGETPAPSAENVPVMWESGPAYDSEKPGEYILTPKPGEGYTVPKEVSLPRITVRVKEAQTNSSLKSAPALQTVSAGTALTVEVTGNGTDAVKNAVEAELGGGNKADYTAITLTGSASELTDGNWNYIRALYAEDSEWNSLTTLDLSGMSRLSKVETLNSQRSPAKLIAVTFPSSLKTIGMDAFYGSTGLTEVTFPSSLETIGVNAFLSCGSLKETAFPNNLKSIEAYAFSGCFSLRSVTFSSSLETIGSCAFSDCISLTEVTFPSKLKTIVKNAFSGCTSLTAFAVVSENPYFTGKAGVLYDKKMETLLLYPQGKTDMSFTIPDGVVTIGNAAFGSQPSLESVTFPSSLKTIEGYAFGNCTGLTEVTFPNNLESIGGNAFYNCLCLTEVTFSKNLTSIGSSAFHSCESLATLTFTGSTPPNIGPAAFNNIAGGGRLYYPSDAPSYDAAWISGLNLPTGGGWSSGVYNLVVEVDNDAPGEVADKVTTALGGGNKADYTAITLTGDATELTGDNWDYLRSLYIPGNDWTNLTTLDLSGMDGLIKVAGSASNNIGRLTTVIFPDKLKTIGSNAFYSCGSLKNAVFPDGLRSIGGSAFGGCGSLAGAVFPDSLQTIGVQAFSNCPSLTEVTFPKNLETVGAQAFSNCTSLMSFAVADGNGYFSSENGVLYDKKMETLLIYPIGNADTSFVLPDGVRTIKGFAFWSCLSLTKVIFPDSLETIEDAAFYNCGGLASLTFLGDRPPKAIGGGALYFIAGSGTIYYPAGKESNYNDTWKSGLSTPVDSNTWTLVPGYRLTVAGGTDTTKGGLYQENDSVSLMTAPSAGRKFDRWTSSGGGAFANAEEASTTFTMPAAHVTVTAHFTPSYSERTLRDPSTGVTVRGSFTEDAMLNVKSGTLHTGDDDSACATIRAYGKDNGGPLLLYDISLSAGEVQGEVDVTIPAGTGYNGRTATVMHCHRRELERIKVPVENGAVTGTFGGLSPFAVFVPGGDGRGNSRSTGSGVQTGDPLDPIAAVLVMLASLTVCALLIFLRKRHRTKCHNVR</sequence>
<reference evidence="3" key="2">
    <citation type="submission" date="2013-06" db="EMBL/GenBank/DDBJ databases">
        <title>Draft genome sequence of Clostridium hylemonae (DSM 15053).</title>
        <authorList>
            <person name="Sudarsanam P."/>
            <person name="Ley R."/>
            <person name="Guruge J."/>
            <person name="Turnbaugh P.J."/>
            <person name="Mahowald M."/>
            <person name="Liep D."/>
            <person name="Gordon J."/>
        </authorList>
    </citation>
    <scope>NUCLEOTIDE SEQUENCE</scope>
    <source>
        <strain evidence="3">DSM 15053</strain>
    </source>
</reference>
<evidence type="ECO:0000313" key="3">
    <source>
        <dbReference type="EMBL" id="EEG73884.1"/>
    </source>
</evidence>
<dbReference type="PANTHER" id="PTHR45661:SF3">
    <property type="entry name" value="IG-LIKE DOMAIN-CONTAINING PROTEIN"/>
    <property type="match status" value="1"/>
</dbReference>
<proteinExistence type="predicted"/>
<keyword evidence="1" id="KW-0472">Membrane</keyword>
<dbReference type="AlphaFoldDB" id="C0C170"/>
<name>C0C170_9FIRM</name>
<dbReference type="InterPro" id="IPR044060">
    <property type="entry name" value="Bacterial_rp_domain"/>
</dbReference>
<dbReference type="EMBL" id="ABYI02000022">
    <property type="protein sequence ID" value="EEG73884.1"/>
    <property type="molecule type" value="Genomic_DNA"/>
</dbReference>
<accession>C0C170</accession>
<dbReference type="InterPro" id="IPR026906">
    <property type="entry name" value="LRR_5"/>
</dbReference>
<dbReference type="eggNOG" id="COG3209">
    <property type="taxonomic scope" value="Bacteria"/>
</dbReference>
<keyword evidence="1" id="KW-0812">Transmembrane</keyword>
<comment type="caution">
    <text evidence="3">The sequence shown here is derived from an EMBL/GenBank/DDBJ whole genome shotgun (WGS) entry which is preliminary data.</text>
</comment>
<dbReference type="STRING" id="553973.CLOHYLEM_05889"/>
<dbReference type="Proteomes" id="UP000004893">
    <property type="component" value="Unassembled WGS sequence"/>
</dbReference>
<dbReference type="PANTHER" id="PTHR45661">
    <property type="entry name" value="SURFACE ANTIGEN"/>
    <property type="match status" value="1"/>
</dbReference>
<dbReference type="HOGENOM" id="CLU_275172_0_0_9"/>
<organism evidence="3 4">
    <name type="scientific">[Clostridium] hylemonae DSM 15053</name>
    <dbReference type="NCBI Taxonomy" id="553973"/>
    <lineage>
        <taxon>Bacteria</taxon>
        <taxon>Bacillati</taxon>
        <taxon>Bacillota</taxon>
        <taxon>Clostridia</taxon>
        <taxon>Lachnospirales</taxon>
        <taxon>Lachnospiraceae</taxon>
    </lineage>
</organism>
<dbReference type="eggNOG" id="COG5492">
    <property type="taxonomic scope" value="Bacteria"/>
</dbReference>
<evidence type="ECO:0000256" key="1">
    <source>
        <dbReference type="SAM" id="Phobius"/>
    </source>
</evidence>
<protein>
    <submittedName>
        <fullName evidence="3">Repeat protein</fullName>
    </submittedName>
</protein>
<evidence type="ECO:0000313" key="4">
    <source>
        <dbReference type="Proteomes" id="UP000004893"/>
    </source>
</evidence>
<keyword evidence="1" id="KW-1133">Transmembrane helix</keyword>
<dbReference type="Gene3D" id="3.80.10.10">
    <property type="entry name" value="Ribonuclease Inhibitor"/>
    <property type="match status" value="3"/>
</dbReference>
<dbReference type="SUPFAM" id="SSF52058">
    <property type="entry name" value="L domain-like"/>
    <property type="match status" value="1"/>
</dbReference>
<dbReference type="Pfam" id="PF18998">
    <property type="entry name" value="Flg_new_2"/>
    <property type="match status" value="1"/>
</dbReference>
<dbReference type="InterPro" id="IPR053139">
    <property type="entry name" value="Surface_bspA-like"/>
</dbReference>
<gene>
    <name evidence="3" type="ORF">CLOHYLEM_05889</name>
</gene>
<evidence type="ECO:0000259" key="2">
    <source>
        <dbReference type="Pfam" id="PF18998"/>
    </source>
</evidence>
<feature type="domain" description="Bacterial repeat" evidence="2">
    <location>
        <begin position="916"/>
        <end position="982"/>
    </location>
</feature>
<feature type="transmembrane region" description="Helical" evidence="1">
    <location>
        <begin position="1130"/>
        <end position="1149"/>
    </location>
</feature>
<dbReference type="Pfam" id="PF13306">
    <property type="entry name" value="LRR_5"/>
    <property type="match status" value="4"/>
</dbReference>
<dbReference type="InterPro" id="IPR032675">
    <property type="entry name" value="LRR_dom_sf"/>
</dbReference>
<keyword evidence="4" id="KW-1185">Reference proteome</keyword>